<evidence type="ECO:0000259" key="5">
    <source>
        <dbReference type="PROSITE" id="PS50977"/>
    </source>
</evidence>
<keyword evidence="2 4" id="KW-0238">DNA-binding</keyword>
<dbReference type="SUPFAM" id="SSF46689">
    <property type="entry name" value="Homeodomain-like"/>
    <property type="match status" value="1"/>
</dbReference>
<organism evidence="6 7">
    <name type="scientific">Mycolicibacterium chitae</name>
    <name type="common">Mycobacterium chitae</name>
    <dbReference type="NCBI Taxonomy" id="1792"/>
    <lineage>
        <taxon>Bacteria</taxon>
        <taxon>Bacillati</taxon>
        <taxon>Actinomycetota</taxon>
        <taxon>Actinomycetes</taxon>
        <taxon>Mycobacteriales</taxon>
        <taxon>Mycobacteriaceae</taxon>
        <taxon>Mycolicibacterium</taxon>
    </lineage>
</organism>
<evidence type="ECO:0000256" key="4">
    <source>
        <dbReference type="PROSITE-ProRule" id="PRU00335"/>
    </source>
</evidence>
<dbReference type="InterPro" id="IPR036271">
    <property type="entry name" value="Tet_transcr_reg_TetR-rel_C_sf"/>
</dbReference>
<dbReference type="PRINTS" id="PR00455">
    <property type="entry name" value="HTHTETR"/>
</dbReference>
<dbReference type="PROSITE" id="PS50977">
    <property type="entry name" value="HTH_TETR_2"/>
    <property type="match status" value="1"/>
</dbReference>
<sequence>MATTRRGRPTRAEAAQLDQTVREAAVATFLECGYDGATMEAIATAAGITKRSLYARYADKRSIFAEVIPWALSRYEAADPVDAPNDDDVEAALLAVAREALKRATDPANVRLTRIAMSESARFPEFGVTADSMMWSGRQRAVVDVLRRGQAKGVVQVDDIELAAEQFLAMVELLPGRLADFGIYRSKRREERHLRHAVALFLRGAMPR</sequence>
<evidence type="ECO:0000313" key="7">
    <source>
        <dbReference type="Proteomes" id="UP000282551"/>
    </source>
</evidence>
<evidence type="ECO:0000313" key="6">
    <source>
        <dbReference type="EMBL" id="VEG44645.1"/>
    </source>
</evidence>
<feature type="DNA-binding region" description="H-T-H motif" evidence="4">
    <location>
        <begin position="38"/>
        <end position="57"/>
    </location>
</feature>
<keyword evidence="3" id="KW-0804">Transcription</keyword>
<dbReference type="EMBL" id="LR134355">
    <property type="protein sequence ID" value="VEG44645.1"/>
    <property type="molecule type" value="Genomic_DNA"/>
</dbReference>
<dbReference type="Pfam" id="PF00440">
    <property type="entry name" value="TetR_N"/>
    <property type="match status" value="1"/>
</dbReference>
<keyword evidence="1" id="KW-0805">Transcription regulation</keyword>
<accession>A0A3S4SVV0</accession>
<evidence type="ECO:0000256" key="3">
    <source>
        <dbReference type="ARBA" id="ARBA00023163"/>
    </source>
</evidence>
<gene>
    <name evidence="6" type="primary">bepR_1</name>
    <name evidence="6" type="ORF">NCTC10485_00236</name>
</gene>
<dbReference type="InterPro" id="IPR009057">
    <property type="entry name" value="Homeodomain-like_sf"/>
</dbReference>
<dbReference type="SUPFAM" id="SSF48498">
    <property type="entry name" value="Tetracyclin repressor-like, C-terminal domain"/>
    <property type="match status" value="1"/>
</dbReference>
<dbReference type="PANTHER" id="PTHR30055:SF234">
    <property type="entry name" value="HTH-TYPE TRANSCRIPTIONAL REGULATOR BETI"/>
    <property type="match status" value="1"/>
</dbReference>
<dbReference type="InterPro" id="IPR039536">
    <property type="entry name" value="TetR_C_Proteobacteria"/>
</dbReference>
<proteinExistence type="predicted"/>
<dbReference type="Proteomes" id="UP000282551">
    <property type="component" value="Chromosome"/>
</dbReference>
<dbReference type="InterPro" id="IPR050109">
    <property type="entry name" value="HTH-type_TetR-like_transc_reg"/>
</dbReference>
<dbReference type="OrthoDB" id="7186128at2"/>
<dbReference type="AlphaFoldDB" id="A0A3S4SVV0"/>
<evidence type="ECO:0000256" key="2">
    <source>
        <dbReference type="ARBA" id="ARBA00023125"/>
    </source>
</evidence>
<keyword evidence="7" id="KW-1185">Reference proteome</keyword>
<dbReference type="RefSeq" id="WP_126332064.1">
    <property type="nucleotide sequence ID" value="NZ_AP022604.1"/>
</dbReference>
<name>A0A3S4SVV0_MYCCI</name>
<dbReference type="PANTHER" id="PTHR30055">
    <property type="entry name" value="HTH-TYPE TRANSCRIPTIONAL REGULATOR RUTR"/>
    <property type="match status" value="1"/>
</dbReference>
<evidence type="ECO:0000256" key="1">
    <source>
        <dbReference type="ARBA" id="ARBA00023015"/>
    </source>
</evidence>
<reference evidence="6 7" key="1">
    <citation type="submission" date="2018-12" db="EMBL/GenBank/DDBJ databases">
        <authorList>
            <consortium name="Pathogen Informatics"/>
        </authorList>
    </citation>
    <scope>NUCLEOTIDE SEQUENCE [LARGE SCALE GENOMIC DNA]</scope>
    <source>
        <strain evidence="6 7">NCTC10485</strain>
    </source>
</reference>
<dbReference type="GO" id="GO:0000976">
    <property type="term" value="F:transcription cis-regulatory region binding"/>
    <property type="evidence" value="ECO:0007669"/>
    <property type="project" value="TreeGrafter"/>
</dbReference>
<dbReference type="InterPro" id="IPR001647">
    <property type="entry name" value="HTH_TetR"/>
</dbReference>
<feature type="domain" description="HTH tetR-type" evidence="5">
    <location>
        <begin position="15"/>
        <end position="75"/>
    </location>
</feature>
<dbReference type="GO" id="GO:0003700">
    <property type="term" value="F:DNA-binding transcription factor activity"/>
    <property type="evidence" value="ECO:0007669"/>
    <property type="project" value="TreeGrafter"/>
</dbReference>
<dbReference type="Pfam" id="PF14246">
    <property type="entry name" value="TetR_C_7"/>
    <property type="match status" value="1"/>
</dbReference>
<dbReference type="Gene3D" id="1.10.357.10">
    <property type="entry name" value="Tetracycline Repressor, domain 2"/>
    <property type="match status" value="1"/>
</dbReference>
<protein>
    <submittedName>
        <fullName evidence="6">Transcriptional regulator</fullName>
    </submittedName>
</protein>